<dbReference type="Pfam" id="PF04321">
    <property type="entry name" value="RmlD_sub_bind"/>
    <property type="match status" value="1"/>
</dbReference>
<comment type="pathway">
    <text evidence="2">Carbohydrate biosynthesis; dTDP-L-rhamnose biosynthesis.</text>
</comment>
<organism evidence="5 6">
    <name type="scientific">Dietzia aerolata</name>
    <dbReference type="NCBI Taxonomy" id="595984"/>
    <lineage>
        <taxon>Bacteria</taxon>
        <taxon>Bacillati</taxon>
        <taxon>Actinomycetota</taxon>
        <taxon>Actinomycetes</taxon>
        <taxon>Mycobacteriales</taxon>
        <taxon>Dietziaceae</taxon>
        <taxon>Dietzia</taxon>
    </lineage>
</organism>
<evidence type="ECO:0000313" key="5">
    <source>
        <dbReference type="EMBL" id="MFB9259454.1"/>
    </source>
</evidence>
<keyword evidence="6" id="KW-1185">Reference proteome</keyword>
<feature type="domain" description="RmlD-like substrate binding" evidence="4">
    <location>
        <begin position="18"/>
        <end position="309"/>
    </location>
</feature>
<keyword evidence="2 5" id="KW-0560">Oxidoreductase</keyword>
<sequence length="373" mass="39243">MTPADGTDWETGPSGLPRILVTGGRGQLGRSLGKSARGKAVALGSDELDITDPWSVASVLDAYAPEVVINAAAYTNVDGAESDEDGAAIVNIDGARNVAQGCADRGIRMIHISTDYVFSGQVPGGVDPATAPGLQPHDPTGPVTVYGRTKLAGERAVHEELPEATIIRTAWLYTGAWRVLENHPGSDFVATMIRLESERETLNVVNDQWGSPTDVSTLTSQILEMLAAEKAGRIDTSGNIHHVTDAGRATWFDLAQRVFRQLGADPERVRPCSSDEFPRPAPRPAFSVLADTAWRSLGLSPLDDWTKSLFRGMVYFASVRETEAEQVQAKPSAGAAGTLSSSSSSDSVSPADGDGHSFGDSGDSGGSGGDAPR</sequence>
<dbReference type="Gene3D" id="3.90.25.10">
    <property type="entry name" value="UDP-galactose 4-epimerase, domain 1"/>
    <property type="match status" value="1"/>
</dbReference>
<dbReference type="PANTHER" id="PTHR10491">
    <property type="entry name" value="DTDP-4-DEHYDRORHAMNOSE REDUCTASE"/>
    <property type="match status" value="1"/>
</dbReference>
<comment type="function">
    <text evidence="2">Catalyzes the reduction of dTDP-6-deoxy-L-lyxo-4-hexulose to yield dTDP-L-rhamnose.</text>
</comment>
<comment type="similarity">
    <text evidence="1 2">Belongs to the dTDP-4-dehydrorhamnose reductase family.</text>
</comment>
<evidence type="ECO:0000256" key="1">
    <source>
        <dbReference type="ARBA" id="ARBA00010944"/>
    </source>
</evidence>
<dbReference type="SUPFAM" id="SSF51735">
    <property type="entry name" value="NAD(P)-binding Rossmann-fold domains"/>
    <property type="match status" value="1"/>
</dbReference>
<feature type="compositionally biased region" description="Gly residues" evidence="3">
    <location>
        <begin position="362"/>
        <end position="373"/>
    </location>
</feature>
<evidence type="ECO:0000256" key="2">
    <source>
        <dbReference type="RuleBase" id="RU364082"/>
    </source>
</evidence>
<dbReference type="Proteomes" id="UP001589700">
    <property type="component" value="Unassembled WGS sequence"/>
</dbReference>
<feature type="region of interest" description="Disordered" evidence="3">
    <location>
        <begin position="326"/>
        <end position="373"/>
    </location>
</feature>
<dbReference type="Gene3D" id="3.40.50.720">
    <property type="entry name" value="NAD(P)-binding Rossmann-like Domain"/>
    <property type="match status" value="1"/>
</dbReference>
<evidence type="ECO:0000259" key="4">
    <source>
        <dbReference type="Pfam" id="PF04321"/>
    </source>
</evidence>
<dbReference type="EC" id="1.1.1.133" evidence="2"/>
<keyword evidence="2" id="KW-0521">NADP</keyword>
<dbReference type="EMBL" id="JBHMDY010000004">
    <property type="protein sequence ID" value="MFB9259454.1"/>
    <property type="molecule type" value="Genomic_DNA"/>
</dbReference>
<name>A0ABV5JRU6_9ACTN</name>
<feature type="compositionally biased region" description="Low complexity" evidence="3">
    <location>
        <begin position="332"/>
        <end position="352"/>
    </location>
</feature>
<evidence type="ECO:0000256" key="3">
    <source>
        <dbReference type="SAM" id="MobiDB-lite"/>
    </source>
</evidence>
<gene>
    <name evidence="5" type="primary">rfbD</name>
    <name evidence="5" type="ORF">ACFFVD_06520</name>
</gene>
<dbReference type="GO" id="GO:0008831">
    <property type="term" value="F:dTDP-4-dehydrorhamnose reductase activity"/>
    <property type="evidence" value="ECO:0007669"/>
    <property type="project" value="UniProtKB-EC"/>
</dbReference>
<comment type="caution">
    <text evidence="5">The sequence shown here is derived from an EMBL/GenBank/DDBJ whole genome shotgun (WGS) entry which is preliminary data.</text>
</comment>
<evidence type="ECO:0000313" key="6">
    <source>
        <dbReference type="Proteomes" id="UP001589700"/>
    </source>
</evidence>
<dbReference type="NCBIfam" id="TIGR01214">
    <property type="entry name" value="rmlD"/>
    <property type="match status" value="1"/>
</dbReference>
<dbReference type="InterPro" id="IPR029903">
    <property type="entry name" value="RmlD-like-bd"/>
</dbReference>
<accession>A0ABV5JRU6</accession>
<protein>
    <recommendedName>
        <fullName evidence="2">dTDP-4-dehydrorhamnose reductase</fullName>
        <ecNumber evidence="2">1.1.1.133</ecNumber>
    </recommendedName>
</protein>
<proteinExistence type="inferred from homology"/>
<dbReference type="RefSeq" id="WP_338403535.1">
    <property type="nucleotide sequence ID" value="NZ_JAALDM010000079.1"/>
</dbReference>
<dbReference type="InterPro" id="IPR036291">
    <property type="entry name" value="NAD(P)-bd_dom_sf"/>
</dbReference>
<dbReference type="PANTHER" id="PTHR10491:SF4">
    <property type="entry name" value="METHIONINE ADENOSYLTRANSFERASE 2 SUBUNIT BETA"/>
    <property type="match status" value="1"/>
</dbReference>
<dbReference type="InterPro" id="IPR005913">
    <property type="entry name" value="dTDP_dehydrorham_reduct"/>
</dbReference>
<reference evidence="5 6" key="1">
    <citation type="submission" date="2024-09" db="EMBL/GenBank/DDBJ databases">
        <authorList>
            <person name="Sun Q."/>
            <person name="Mori K."/>
        </authorList>
    </citation>
    <scope>NUCLEOTIDE SEQUENCE [LARGE SCALE GENOMIC DNA]</scope>
    <source>
        <strain evidence="5 6">CCM 7659</strain>
    </source>
</reference>
<dbReference type="CDD" id="cd05254">
    <property type="entry name" value="dTDP_HR_like_SDR_e"/>
    <property type="match status" value="1"/>
</dbReference>